<proteinExistence type="predicted"/>
<accession>A0A0J9ELQ9</accession>
<dbReference type="PANTHER" id="PTHR34978:SF3">
    <property type="entry name" value="SLR0241 PROTEIN"/>
    <property type="match status" value="1"/>
</dbReference>
<keyword evidence="2" id="KW-1133">Transmembrane helix</keyword>
<dbReference type="EMBL" id="ADLK01000029">
    <property type="protein sequence ID" value="KMW16555.1"/>
    <property type="molecule type" value="Genomic_DNA"/>
</dbReference>
<feature type="compositionally biased region" description="Basic and acidic residues" evidence="1">
    <location>
        <begin position="359"/>
        <end position="369"/>
    </location>
</feature>
<keyword evidence="2" id="KW-0812">Transmembrane</keyword>
<dbReference type="CDD" id="cd07341">
    <property type="entry name" value="M56_BlaR1_MecR1_like"/>
    <property type="match status" value="1"/>
</dbReference>
<dbReference type="PANTHER" id="PTHR34978">
    <property type="entry name" value="POSSIBLE SENSOR-TRANSDUCER PROTEIN BLAR"/>
    <property type="match status" value="1"/>
</dbReference>
<keyword evidence="2" id="KW-0472">Membrane</keyword>
<comment type="caution">
    <text evidence="4">The sequence shown here is derived from an EMBL/GenBank/DDBJ whole genome shotgun (WGS) entry which is preliminary data.</text>
</comment>
<evidence type="ECO:0000313" key="5">
    <source>
        <dbReference type="Proteomes" id="UP000037392"/>
    </source>
</evidence>
<organism evidence="4 5">
    <name type="scientific">[Clostridium] citroniae WAL-19142</name>
    <dbReference type="NCBI Taxonomy" id="742734"/>
    <lineage>
        <taxon>Bacteria</taxon>
        <taxon>Bacillati</taxon>
        <taxon>Bacillota</taxon>
        <taxon>Clostridia</taxon>
        <taxon>Lachnospirales</taxon>
        <taxon>Lachnospiraceae</taxon>
        <taxon>Enterocloster</taxon>
    </lineage>
</organism>
<dbReference type="RefSeq" id="WP_048930591.1">
    <property type="nucleotide sequence ID" value="NZ_KQ235881.1"/>
</dbReference>
<gene>
    <name evidence="4" type="ORF">HMPREF9470_04055</name>
</gene>
<dbReference type="AlphaFoldDB" id="A0A0J9ELQ9"/>
<sequence length="706" mass="78697">MTEVLISSSALILAVCLLRFLLQNRISMKIRYGLWGLAALRLILPMFYPLQKLTDVFRSRFSVMNAAQTVRQNMIAQTDLKYLADNVATGHVYHFDAADGAVTLAQRAAGIDWQLWIMVVWVVGALVLGAWMTVVNIRFYRMLVSKRKIFHGKTPGFVTERIYTVEGMVSPCYFGLGTDEAIYLPLSIEGDEEKLRHALAHETCHAAHGDRFWGILRCVLLCYYWVNPLVWAAAILSKRDCELACDEAAVRLLGEEERYAYGRTLVSLIAQNGDRKSLFSAATTMTGGKHTVRERIHVLARHPRTTRLMAGVVVLMVAVLGACTFTGNLEETSSGENQDAVAGSLLEQPGDEAAGESRPPVDSESRLLEETAGELPRVPVGEGDMLALIKTELWGNYYQLTMERRDAGTGEALPISYDNGGTVQVTAYEDREGTKLSGDGKPDQGYGYAQSGTEVFVISFWNTEQAGSIRISITQDGKSVDYLFVTKDRELLKAYTSGQVIHGPDDTQASLASAQLYPNAVWLRLLGSDEQEAADLGDNHRILLTLDRAEDKENMIDPQVQSRSGRVIDVLYCFDEDLFPEAAVEDIAVMEESGARGVATRLDDSQTSLAVYETARKFCEAYMAGDRKNAARYSSFPERELSDSVPMDDSKPADLTIRWDPQLKEVYAEAVYRFYAKGEEDSYTYLNLELKKAYGEWKVTWKGFEK</sequence>
<dbReference type="PATRIC" id="fig|742734.4.peg.4343"/>
<reference evidence="4 5" key="1">
    <citation type="submission" date="2011-04" db="EMBL/GenBank/DDBJ databases">
        <title>The Genome Sequence of Clostridium citroniae WAL-19142.</title>
        <authorList>
            <consortium name="The Broad Institute Genome Sequencing Platform"/>
            <person name="Earl A."/>
            <person name="Ward D."/>
            <person name="Feldgarden M."/>
            <person name="Gevers D."/>
            <person name="Warren Y.A."/>
            <person name="Tyrrell K.L."/>
            <person name="Citron D.M."/>
            <person name="Goldstein E.J."/>
            <person name="Daigneault M."/>
            <person name="Allen-Vercoe E."/>
            <person name="Young S.K."/>
            <person name="Zeng Q."/>
            <person name="Gargeya S."/>
            <person name="Fitzgerald M."/>
            <person name="Haas B."/>
            <person name="Abouelleil A."/>
            <person name="Alvarado L."/>
            <person name="Arachchi H.M."/>
            <person name="Berlin A."/>
            <person name="Brown A."/>
            <person name="Chapman S.B."/>
            <person name="Chen Z."/>
            <person name="Dunbar C."/>
            <person name="Freedman E."/>
            <person name="Gearin G."/>
            <person name="Gellesch M."/>
            <person name="Goldberg J."/>
            <person name="Griggs A."/>
            <person name="Gujja S."/>
            <person name="Heilman E.R."/>
            <person name="Heiman D."/>
            <person name="Howarth C."/>
            <person name="Larson L."/>
            <person name="Lui A."/>
            <person name="MacDonald P.J."/>
            <person name="Mehta T."/>
            <person name="Montmayeur A."/>
            <person name="Murphy C."/>
            <person name="Neiman D."/>
            <person name="Pearson M."/>
            <person name="Priest M."/>
            <person name="Roberts A."/>
            <person name="Saif S."/>
            <person name="Shea T."/>
            <person name="Shenoy N."/>
            <person name="Sisk P."/>
            <person name="Stolte C."/>
            <person name="Sykes S."/>
            <person name="White J."/>
            <person name="Yandava C."/>
            <person name="Wortman J."/>
            <person name="Nusbaum C."/>
            <person name="Birren B."/>
        </authorList>
    </citation>
    <scope>NUCLEOTIDE SEQUENCE [LARGE SCALE GENOMIC DNA]</scope>
    <source>
        <strain evidence="4 5">WAL-19142</strain>
    </source>
</reference>
<dbReference type="InterPro" id="IPR052173">
    <property type="entry name" value="Beta-lactam_resp_regulator"/>
</dbReference>
<feature type="transmembrane region" description="Helical" evidence="2">
    <location>
        <begin position="115"/>
        <end position="139"/>
    </location>
</feature>
<feature type="transmembrane region" description="Helical" evidence="2">
    <location>
        <begin position="34"/>
        <end position="51"/>
    </location>
</feature>
<evidence type="ECO:0000256" key="1">
    <source>
        <dbReference type="SAM" id="MobiDB-lite"/>
    </source>
</evidence>
<evidence type="ECO:0000256" key="2">
    <source>
        <dbReference type="SAM" id="Phobius"/>
    </source>
</evidence>
<dbReference type="Pfam" id="PF05569">
    <property type="entry name" value="Peptidase_M56"/>
    <property type="match status" value="1"/>
</dbReference>
<dbReference type="OrthoDB" id="9804799at2"/>
<feature type="region of interest" description="Disordered" evidence="1">
    <location>
        <begin position="349"/>
        <end position="378"/>
    </location>
</feature>
<dbReference type="Proteomes" id="UP000037392">
    <property type="component" value="Unassembled WGS sequence"/>
</dbReference>
<feature type="domain" description="Peptidase M56" evidence="3">
    <location>
        <begin position="3"/>
        <end position="299"/>
    </location>
</feature>
<evidence type="ECO:0000259" key="3">
    <source>
        <dbReference type="Pfam" id="PF05569"/>
    </source>
</evidence>
<dbReference type="GeneID" id="93161582"/>
<name>A0A0J9ELQ9_9FIRM</name>
<dbReference type="InterPro" id="IPR008756">
    <property type="entry name" value="Peptidase_M56"/>
</dbReference>
<feature type="transmembrane region" description="Helical" evidence="2">
    <location>
        <begin position="6"/>
        <end position="22"/>
    </location>
</feature>
<protein>
    <recommendedName>
        <fullName evidence="3">Peptidase M56 domain-containing protein</fullName>
    </recommendedName>
</protein>
<evidence type="ECO:0000313" key="4">
    <source>
        <dbReference type="EMBL" id="KMW16555.1"/>
    </source>
</evidence>